<gene>
    <name evidence="1" type="primary">ORF13386</name>
</gene>
<reference evidence="1" key="1">
    <citation type="submission" date="2014-12" db="EMBL/GenBank/DDBJ databases">
        <title>Insight into the proteome of Arion vulgaris.</title>
        <authorList>
            <person name="Aradska J."/>
            <person name="Bulat T."/>
            <person name="Smidak R."/>
            <person name="Sarate P."/>
            <person name="Gangsoo J."/>
            <person name="Sialana F."/>
            <person name="Bilban M."/>
            <person name="Lubec G."/>
        </authorList>
    </citation>
    <scope>NUCLEOTIDE SEQUENCE</scope>
    <source>
        <tissue evidence="1">Skin</tissue>
    </source>
</reference>
<evidence type="ECO:0000313" key="1">
    <source>
        <dbReference type="EMBL" id="CEK51427.1"/>
    </source>
</evidence>
<dbReference type="AlphaFoldDB" id="A0A0B6Y566"/>
<dbReference type="EMBL" id="HACG01004562">
    <property type="protein sequence ID" value="CEK51427.1"/>
    <property type="molecule type" value="Transcribed_RNA"/>
</dbReference>
<accession>A0A0B6Y566</accession>
<protein>
    <submittedName>
        <fullName evidence="1">Uncharacterized protein</fullName>
    </submittedName>
</protein>
<sequence>MCLGGLSGSKLDYSSSLLNSWYFDSLVTQLKIGTLTFLFGRTFKIIARATIKYSDTFS</sequence>
<name>A0A0B6Y566_9EUPU</name>
<organism evidence="1">
    <name type="scientific">Arion vulgaris</name>
    <dbReference type="NCBI Taxonomy" id="1028688"/>
    <lineage>
        <taxon>Eukaryota</taxon>
        <taxon>Metazoa</taxon>
        <taxon>Spiralia</taxon>
        <taxon>Lophotrochozoa</taxon>
        <taxon>Mollusca</taxon>
        <taxon>Gastropoda</taxon>
        <taxon>Heterobranchia</taxon>
        <taxon>Euthyneura</taxon>
        <taxon>Panpulmonata</taxon>
        <taxon>Eupulmonata</taxon>
        <taxon>Stylommatophora</taxon>
        <taxon>Helicina</taxon>
        <taxon>Arionoidea</taxon>
        <taxon>Arionidae</taxon>
        <taxon>Arion</taxon>
    </lineage>
</organism>
<proteinExistence type="predicted"/>